<dbReference type="InterPro" id="IPR017439">
    <property type="entry name" value="Amidohydrolase"/>
</dbReference>
<dbReference type="PANTHER" id="PTHR30575:SF3">
    <property type="entry name" value="PEPTIDASE M20 DIMERISATION DOMAIN-CONTAINING PROTEIN"/>
    <property type="match status" value="1"/>
</dbReference>
<name>M0M0L6_9EURY</name>
<dbReference type="GO" id="GO:0016805">
    <property type="term" value="F:dipeptidase activity"/>
    <property type="evidence" value="ECO:0007669"/>
    <property type="project" value="TreeGrafter"/>
</dbReference>
<feature type="binding site" evidence="1">
    <location>
        <position position="395"/>
    </location>
    <ligand>
        <name>Mn(2+)</name>
        <dbReference type="ChEBI" id="CHEBI:29035"/>
        <label>2</label>
    </ligand>
</feature>
<feature type="binding site" evidence="1">
    <location>
        <position position="175"/>
    </location>
    <ligand>
        <name>Mn(2+)</name>
        <dbReference type="ChEBI" id="CHEBI:29035"/>
        <label>2</label>
    </ligand>
</feature>
<dbReference type="GO" id="GO:0046657">
    <property type="term" value="P:folic acid catabolic process"/>
    <property type="evidence" value="ECO:0007669"/>
    <property type="project" value="TreeGrafter"/>
</dbReference>
<dbReference type="RefSeq" id="WP_007693654.1">
    <property type="nucleotide sequence ID" value="NZ_AJRK01000409.1"/>
</dbReference>
<dbReference type="AlphaFoldDB" id="M0M0L6"/>
<dbReference type="InterPro" id="IPR011650">
    <property type="entry name" value="Peptidase_M20_dimer"/>
</dbReference>
<keyword evidence="1" id="KW-0464">Manganese</keyword>
<evidence type="ECO:0000313" key="4">
    <source>
        <dbReference type="Proteomes" id="UP000011566"/>
    </source>
</evidence>
<feature type="binding site" evidence="1">
    <location>
        <position position="199"/>
    </location>
    <ligand>
        <name>Mn(2+)</name>
        <dbReference type="ChEBI" id="CHEBI:29035"/>
        <label>2</label>
    </ligand>
</feature>
<keyword evidence="4" id="KW-1185">Reference proteome</keyword>
<dbReference type="Pfam" id="PF01546">
    <property type="entry name" value="Peptidase_M20"/>
    <property type="match status" value="1"/>
</dbReference>
<dbReference type="InterPro" id="IPR036264">
    <property type="entry name" value="Bact_exopeptidase_dim_dom"/>
</dbReference>
<keyword evidence="1" id="KW-0479">Metal-binding</keyword>
<feature type="binding site" evidence="1">
    <location>
        <position position="142"/>
    </location>
    <ligand>
        <name>Mn(2+)</name>
        <dbReference type="ChEBI" id="CHEBI:29035"/>
        <label>2</label>
    </ligand>
</feature>
<dbReference type="eggNOG" id="arCOG01108">
    <property type="taxonomic scope" value="Archaea"/>
</dbReference>
<dbReference type="InterPro" id="IPR052030">
    <property type="entry name" value="Peptidase_M20/M20A_hydrolases"/>
</dbReference>
<comment type="cofactor">
    <cofactor evidence="1">
        <name>Mn(2+)</name>
        <dbReference type="ChEBI" id="CHEBI:29035"/>
    </cofactor>
    <text evidence="1">The Mn(2+) ion enhances activity.</text>
</comment>
<dbReference type="GO" id="GO:0071713">
    <property type="term" value="F:para-aminobenzoyl-glutamate hydrolase activity"/>
    <property type="evidence" value="ECO:0007669"/>
    <property type="project" value="TreeGrafter"/>
</dbReference>
<proteinExistence type="predicted"/>
<protein>
    <submittedName>
        <fullName evidence="3">Amidohydrolase</fullName>
    </submittedName>
</protein>
<dbReference type="EMBL" id="AOMB01000031">
    <property type="protein sequence ID" value="EMA38159.1"/>
    <property type="molecule type" value="Genomic_DNA"/>
</dbReference>
<keyword evidence="3" id="KW-0378">Hydrolase</keyword>
<sequence>MAAISDLTPTELRRDLHTYPEAGWKEFRTTALVAEELADRGYTVSLGGDAIDVDQRLGVPSADEVEAAEQRARDEDAPEAYLERMDGVTGLVAEKAFGDGPVVGLRVDMDALERPEASDESHYPVSEGFASRHPDEMHACGHDGHTAIGVGVAREIDDGDAFDGTLRVFFQPAEEGGRGGLPMSETEHLTGIDYLFALHLGLDNETGRVVAGYERPLSNAKVDVVFTGESSHAGKAPQAGRNALQAATTAIQNVYAIPRHEDGATRVNVGQVHSPNAQNVISELARMRVEVRGKTAAINEYMLEEVERIVEHAAGMHEVSVETSLYGKTTTFTADEAAVDIVADAARSVEGVTEVARREDIGASEDASYLIERVQELGGNATYVGIGASNPYGHHTARFDIDEASLGIGIDTVAAAIRDC</sequence>
<dbReference type="PANTHER" id="PTHR30575">
    <property type="entry name" value="PEPTIDASE M20"/>
    <property type="match status" value="1"/>
</dbReference>
<dbReference type="SUPFAM" id="SSF53187">
    <property type="entry name" value="Zn-dependent exopeptidases"/>
    <property type="match status" value="1"/>
</dbReference>
<gene>
    <name evidence="3" type="ORF">C447_10540</name>
</gene>
<comment type="caution">
    <text evidence="3">The sequence shown here is derived from an EMBL/GenBank/DDBJ whole genome shotgun (WGS) entry which is preliminary data.</text>
</comment>
<dbReference type="PATRIC" id="fig|1132509.6.peg.2379"/>
<dbReference type="NCBIfam" id="TIGR01891">
    <property type="entry name" value="amidohydrolases"/>
    <property type="match status" value="1"/>
</dbReference>
<feature type="domain" description="Peptidase M20 dimerisation" evidence="2">
    <location>
        <begin position="220"/>
        <end position="314"/>
    </location>
</feature>
<dbReference type="OrthoDB" id="247417at2157"/>
<dbReference type="InterPro" id="IPR002933">
    <property type="entry name" value="Peptidase_M20"/>
</dbReference>
<dbReference type="Gene3D" id="3.40.630.10">
    <property type="entry name" value="Zn peptidases"/>
    <property type="match status" value="2"/>
</dbReference>
<dbReference type="Proteomes" id="UP000011566">
    <property type="component" value="Unassembled WGS sequence"/>
</dbReference>
<dbReference type="PIRSF" id="PIRSF005962">
    <property type="entry name" value="Pept_M20D_amidohydro"/>
    <property type="match status" value="1"/>
</dbReference>
<dbReference type="GO" id="GO:0005737">
    <property type="term" value="C:cytoplasm"/>
    <property type="evidence" value="ECO:0007669"/>
    <property type="project" value="TreeGrafter"/>
</dbReference>
<accession>M0M0L6</accession>
<feature type="binding site" evidence="1">
    <location>
        <position position="140"/>
    </location>
    <ligand>
        <name>Mn(2+)</name>
        <dbReference type="ChEBI" id="CHEBI:29035"/>
        <label>2</label>
    </ligand>
</feature>
<dbReference type="Pfam" id="PF07687">
    <property type="entry name" value="M20_dimer"/>
    <property type="match status" value="1"/>
</dbReference>
<evidence type="ECO:0000259" key="2">
    <source>
        <dbReference type="Pfam" id="PF07687"/>
    </source>
</evidence>
<dbReference type="GO" id="GO:0046872">
    <property type="term" value="F:metal ion binding"/>
    <property type="evidence" value="ECO:0007669"/>
    <property type="project" value="UniProtKB-KW"/>
</dbReference>
<dbReference type="SUPFAM" id="SSF55031">
    <property type="entry name" value="Bacterial exopeptidase dimerisation domain"/>
    <property type="match status" value="1"/>
</dbReference>
<reference evidence="3 4" key="1">
    <citation type="journal article" date="2014" name="PLoS Genet.">
        <title>Phylogenetically driven sequencing of extremely halophilic archaea reveals strategies for static and dynamic osmo-response.</title>
        <authorList>
            <person name="Becker E.A."/>
            <person name="Seitzer P.M."/>
            <person name="Tritt A."/>
            <person name="Larsen D."/>
            <person name="Krusor M."/>
            <person name="Yao A.I."/>
            <person name="Wu D."/>
            <person name="Madern D."/>
            <person name="Eisen J.A."/>
            <person name="Darling A.E."/>
            <person name="Facciotti M.T."/>
        </authorList>
    </citation>
    <scope>NUCLEOTIDE SEQUENCE [LARGE SCALE GENOMIC DNA]</scope>
    <source>
        <strain evidence="3 4">100A6</strain>
    </source>
</reference>
<evidence type="ECO:0000313" key="3">
    <source>
        <dbReference type="EMBL" id="EMA38159.1"/>
    </source>
</evidence>
<evidence type="ECO:0000256" key="1">
    <source>
        <dbReference type="PIRSR" id="PIRSR005962-1"/>
    </source>
</evidence>
<organism evidence="3 4">
    <name type="scientific">Halococcus hamelinensis 100A6</name>
    <dbReference type="NCBI Taxonomy" id="1132509"/>
    <lineage>
        <taxon>Archaea</taxon>
        <taxon>Methanobacteriati</taxon>
        <taxon>Methanobacteriota</taxon>
        <taxon>Stenosarchaea group</taxon>
        <taxon>Halobacteria</taxon>
        <taxon>Halobacteriales</taxon>
        <taxon>Halococcaceae</taxon>
        <taxon>Halococcus</taxon>
    </lineage>
</organism>